<proteinExistence type="predicted"/>
<keyword evidence="2" id="KW-1185">Reference proteome</keyword>
<protein>
    <submittedName>
        <fullName evidence="1">Prohormone-3-like protein</fullName>
    </submittedName>
</protein>
<reference evidence="1 2" key="1">
    <citation type="journal article" date="2018" name="Gigascience">
        <title>Genomes of trombidid mites reveal novel predicted allergens and laterally-transferred genes associated with secondary metabolism.</title>
        <authorList>
            <person name="Dong X."/>
            <person name="Chaisiri K."/>
            <person name="Xia D."/>
            <person name="Armstrong S.D."/>
            <person name="Fang Y."/>
            <person name="Donnelly M.J."/>
            <person name="Kadowaki T."/>
            <person name="McGarry J.W."/>
            <person name="Darby A.C."/>
            <person name="Makepeace B.L."/>
        </authorList>
    </citation>
    <scope>NUCLEOTIDE SEQUENCE [LARGE SCALE GENOMIC DNA]</scope>
    <source>
        <strain evidence="1">UoL-UT</strain>
    </source>
</reference>
<gene>
    <name evidence="1" type="ORF">B4U80_06086</name>
</gene>
<dbReference type="AlphaFoldDB" id="A0A443S8F7"/>
<evidence type="ECO:0000313" key="1">
    <source>
        <dbReference type="EMBL" id="RWS23787.1"/>
    </source>
</evidence>
<sequence>MNMRKKQYNDECLTSNECDSSRGLCCQLIRRHRMAPRKLCYYFVDPKSCLGNVDTSHVKPFVHGIQNAFFKARIG</sequence>
<evidence type="ECO:0000313" key="2">
    <source>
        <dbReference type="Proteomes" id="UP000288716"/>
    </source>
</evidence>
<dbReference type="EMBL" id="NCKV01005882">
    <property type="protein sequence ID" value="RWS23787.1"/>
    <property type="molecule type" value="Genomic_DNA"/>
</dbReference>
<organism evidence="1 2">
    <name type="scientific">Leptotrombidium deliense</name>
    <dbReference type="NCBI Taxonomy" id="299467"/>
    <lineage>
        <taxon>Eukaryota</taxon>
        <taxon>Metazoa</taxon>
        <taxon>Ecdysozoa</taxon>
        <taxon>Arthropoda</taxon>
        <taxon>Chelicerata</taxon>
        <taxon>Arachnida</taxon>
        <taxon>Acari</taxon>
        <taxon>Acariformes</taxon>
        <taxon>Trombidiformes</taxon>
        <taxon>Prostigmata</taxon>
        <taxon>Anystina</taxon>
        <taxon>Parasitengona</taxon>
        <taxon>Trombiculoidea</taxon>
        <taxon>Trombiculidae</taxon>
        <taxon>Leptotrombidium</taxon>
    </lineage>
</organism>
<dbReference type="OrthoDB" id="4321958at2759"/>
<dbReference type="Proteomes" id="UP000288716">
    <property type="component" value="Unassembled WGS sequence"/>
</dbReference>
<dbReference type="VEuPathDB" id="VectorBase:LDEU008253"/>
<comment type="caution">
    <text evidence="1">The sequence shown here is derived from an EMBL/GenBank/DDBJ whole genome shotgun (WGS) entry which is preliminary data.</text>
</comment>
<name>A0A443S8F7_9ACAR</name>
<accession>A0A443S8F7</accession>